<dbReference type="KEGG" id="cem:LH23_17205"/>
<dbReference type="EMBL" id="CP009458">
    <property type="protein sequence ID" value="AIR62330.1"/>
    <property type="molecule type" value="Genomic_DNA"/>
</dbReference>
<sequence>MRDLAELVDEHKSGWLTVQQSLNVATNNYEILPCDPEQASFNLHQLQVTTSSPLGAVAYETGGIVVDNGWLRILGSGHNRLTRRLASWTQEVIATRPFKALLIADDASGGFFALNGGEFGEDRGGVYYLPPDTLEWESLDTNYSGFLHWALCGDLNLFYKNVRWTDWREDTTSMNGDLVYSFYPYLWSAPQLSIDQRSRITVPVVEHWALCVDLIAQFKHE</sequence>
<name>A0AAN0S6Y0_9ENTR</name>
<dbReference type="Pfam" id="PF10946">
    <property type="entry name" value="DUF2625"/>
    <property type="match status" value="1"/>
</dbReference>
<accession>A0AAN0S6Y0</accession>
<organism evidence="1 2">
    <name type="scientific">Cedecea neteri</name>
    <dbReference type="NCBI Taxonomy" id="158822"/>
    <lineage>
        <taxon>Bacteria</taxon>
        <taxon>Pseudomonadati</taxon>
        <taxon>Pseudomonadota</taxon>
        <taxon>Gammaproteobacteria</taxon>
        <taxon>Enterobacterales</taxon>
        <taxon>Enterobacteriaceae</taxon>
        <taxon>Cedecea</taxon>
    </lineage>
</organism>
<gene>
    <name evidence="1" type="ORF">LH23_17205</name>
</gene>
<dbReference type="InterPro" id="IPR021239">
    <property type="entry name" value="DUF2625"/>
</dbReference>
<protein>
    <recommendedName>
        <fullName evidence="3">DUF2625 domain-containing protein</fullName>
    </recommendedName>
</protein>
<evidence type="ECO:0008006" key="3">
    <source>
        <dbReference type="Google" id="ProtNLM"/>
    </source>
</evidence>
<proteinExistence type="predicted"/>
<dbReference type="Proteomes" id="UP000029516">
    <property type="component" value="Chromosome"/>
</dbReference>
<reference evidence="1 2" key="1">
    <citation type="submission" date="2014-09" db="EMBL/GenBank/DDBJ databases">
        <authorList>
            <person name="Chan K.-G."/>
        </authorList>
    </citation>
    <scope>NUCLEOTIDE SEQUENCE [LARGE SCALE GENOMIC DNA]</scope>
    <source>
        <strain evidence="1 2">M006</strain>
    </source>
</reference>
<dbReference type="AlphaFoldDB" id="A0AAN0S6Y0"/>
<evidence type="ECO:0000313" key="2">
    <source>
        <dbReference type="Proteomes" id="UP000029516"/>
    </source>
</evidence>
<evidence type="ECO:0000313" key="1">
    <source>
        <dbReference type="EMBL" id="AIR62330.1"/>
    </source>
</evidence>
<dbReference type="RefSeq" id="WP_039293637.1">
    <property type="nucleotide sequence ID" value="NZ_CP009458.1"/>
</dbReference>